<protein>
    <recommendedName>
        <fullName evidence="3">Mutator family transposase</fullName>
    </recommendedName>
</protein>
<sequence>MLITPLPSVTVSGLRLAGWRKLLTEMLGREADAVADEFLRDAVRTSAEAEGVEVFRAVTGAYCTSAETSIASLW</sequence>
<dbReference type="Proteomes" id="UP000595197">
    <property type="component" value="Plasmid pTT6-2"/>
</dbReference>
<evidence type="ECO:0000313" key="2">
    <source>
        <dbReference type="Proteomes" id="UP000595197"/>
    </source>
</evidence>
<accession>A0ABX7BGS0</accession>
<gene>
    <name evidence="1" type="ORF">IGS68_31645</name>
</gene>
<proteinExistence type="predicted"/>
<keyword evidence="1" id="KW-0614">Plasmid</keyword>
<organism evidence="1 2">
    <name type="scientific">Skermanella cutis</name>
    <dbReference type="NCBI Taxonomy" id="2775420"/>
    <lineage>
        <taxon>Bacteria</taxon>
        <taxon>Pseudomonadati</taxon>
        <taxon>Pseudomonadota</taxon>
        <taxon>Alphaproteobacteria</taxon>
        <taxon>Rhodospirillales</taxon>
        <taxon>Azospirillaceae</taxon>
        <taxon>Skermanella</taxon>
    </lineage>
</organism>
<keyword evidence="2" id="KW-1185">Reference proteome</keyword>
<dbReference type="EMBL" id="CP067422">
    <property type="protein sequence ID" value="QQP93580.1"/>
    <property type="molecule type" value="Genomic_DNA"/>
</dbReference>
<geneLocation type="plasmid" evidence="1 2">
    <name>pTT6-2</name>
</geneLocation>
<evidence type="ECO:0008006" key="3">
    <source>
        <dbReference type="Google" id="ProtNLM"/>
    </source>
</evidence>
<reference evidence="1" key="1">
    <citation type="submission" date="2021-02" db="EMBL/GenBank/DDBJ databases">
        <title>Skermanella TT6 skin isolate.</title>
        <authorList>
            <person name="Lee K."/>
            <person name="Ganzorig M."/>
        </authorList>
    </citation>
    <scope>NUCLEOTIDE SEQUENCE</scope>
    <source>
        <strain evidence="1">TT6</strain>
    </source>
</reference>
<name>A0ABX7BGS0_9PROT</name>
<evidence type="ECO:0000313" key="1">
    <source>
        <dbReference type="EMBL" id="QQP93580.1"/>
    </source>
</evidence>
<dbReference type="RefSeq" id="WP_201083251.1">
    <property type="nucleotide sequence ID" value="NZ_CP067422.1"/>
</dbReference>